<dbReference type="Proteomes" id="UP000228934">
    <property type="component" value="Unassembled WGS sequence"/>
</dbReference>
<gene>
    <name evidence="2" type="ORF">AB205_0180670</name>
</gene>
<dbReference type="AlphaFoldDB" id="A0A2G9RNY8"/>
<organism evidence="2 3">
    <name type="scientific">Aquarana catesbeiana</name>
    <name type="common">American bullfrog</name>
    <name type="synonym">Rana catesbeiana</name>
    <dbReference type="NCBI Taxonomy" id="8400"/>
    <lineage>
        <taxon>Eukaryota</taxon>
        <taxon>Metazoa</taxon>
        <taxon>Chordata</taxon>
        <taxon>Craniata</taxon>
        <taxon>Vertebrata</taxon>
        <taxon>Euteleostomi</taxon>
        <taxon>Amphibia</taxon>
        <taxon>Batrachia</taxon>
        <taxon>Anura</taxon>
        <taxon>Neobatrachia</taxon>
        <taxon>Ranoidea</taxon>
        <taxon>Ranidae</taxon>
        <taxon>Aquarana</taxon>
    </lineage>
</organism>
<protein>
    <submittedName>
        <fullName evidence="2">Uncharacterized protein</fullName>
    </submittedName>
</protein>
<evidence type="ECO:0000313" key="3">
    <source>
        <dbReference type="Proteomes" id="UP000228934"/>
    </source>
</evidence>
<reference evidence="3" key="1">
    <citation type="journal article" date="2017" name="Nat. Commun.">
        <title>The North American bullfrog draft genome provides insight into hormonal regulation of long noncoding RNA.</title>
        <authorList>
            <person name="Hammond S.A."/>
            <person name="Warren R.L."/>
            <person name="Vandervalk B.P."/>
            <person name="Kucuk E."/>
            <person name="Khan H."/>
            <person name="Gibb E.A."/>
            <person name="Pandoh P."/>
            <person name="Kirk H."/>
            <person name="Zhao Y."/>
            <person name="Jones M."/>
            <person name="Mungall A.J."/>
            <person name="Coope R."/>
            <person name="Pleasance S."/>
            <person name="Moore R.A."/>
            <person name="Holt R.A."/>
            <person name="Round J.M."/>
            <person name="Ohora S."/>
            <person name="Walle B.V."/>
            <person name="Veldhoen N."/>
            <person name="Helbing C.C."/>
            <person name="Birol I."/>
        </authorList>
    </citation>
    <scope>NUCLEOTIDE SEQUENCE [LARGE SCALE GENOMIC DNA]</scope>
</reference>
<keyword evidence="1" id="KW-1133">Transmembrane helix</keyword>
<keyword evidence="1" id="KW-0812">Transmembrane</keyword>
<name>A0A2G9RNY8_AQUCT</name>
<feature type="transmembrane region" description="Helical" evidence="1">
    <location>
        <begin position="12"/>
        <end position="31"/>
    </location>
</feature>
<keyword evidence="1" id="KW-0472">Membrane</keyword>
<keyword evidence="3" id="KW-1185">Reference proteome</keyword>
<dbReference type="OrthoDB" id="242866at2759"/>
<proteinExistence type="predicted"/>
<sequence length="134" mass="15955">MYVHELQNFLKRVVFFFFCFVFFFIFGHCCLNNVKVQILHYIIMHSIPMELMYDMFILYPLNTKYILYVLYTPVGHRGVVIAKTEADWLPCTAAPDFALTSFSKSSQVLRPQDIIMPRVVFFLYCLHELVYMNK</sequence>
<evidence type="ECO:0000313" key="2">
    <source>
        <dbReference type="EMBL" id="PIO29636.1"/>
    </source>
</evidence>
<dbReference type="EMBL" id="KV936668">
    <property type="protein sequence ID" value="PIO29636.1"/>
    <property type="molecule type" value="Genomic_DNA"/>
</dbReference>
<evidence type="ECO:0000256" key="1">
    <source>
        <dbReference type="SAM" id="Phobius"/>
    </source>
</evidence>
<accession>A0A2G9RNY8</accession>